<keyword evidence="3" id="KW-1185">Reference proteome</keyword>
<dbReference type="Pfam" id="PF24390">
    <property type="entry name" value="PRTase-CE"/>
    <property type="match status" value="1"/>
</dbReference>
<evidence type="ECO:0000313" key="3">
    <source>
        <dbReference type="Proteomes" id="UP000305398"/>
    </source>
</evidence>
<sequence length="287" mass="33163">MPIKGLDISSVRRLKEKFKSKGWDEVDTHDFIFDNFCCLLSFLNEREKELLIELTEEYLWVRNNDYYSLLIYGFELIAKSNLSINKVYILAMISPDDRRKNKIKSANKVAYDCMDFTIGAKIPFFHNVDFQLIHNIDSTLPNPRKMNNSIILMVDDYIGSGETALEALAELEAAKPFNKDKIFILGLVAQQKGIDKIKDAGYNNVFCSVIKNRGITDRFPIPPREDYLKMMGDIETRMGVEDDFRLGKGASEALVTMIKTPNNTFPVFWFEPKKVNSNWKVPFRRKS</sequence>
<dbReference type="Proteomes" id="UP000305398">
    <property type="component" value="Chromosome"/>
</dbReference>
<dbReference type="AlphaFoldDB" id="A0A5B8A1G2"/>
<reference evidence="2 3" key="1">
    <citation type="submission" date="2019-06" db="EMBL/GenBank/DDBJ databases">
        <authorList>
            <person name="Srinivasan S."/>
        </authorList>
    </citation>
    <scope>NUCLEOTIDE SEQUENCE [LARGE SCALE GENOMIC DNA]</scope>
    <source>
        <strain evidence="2 3">17J68-5</strain>
    </source>
</reference>
<name>A0A5B8A1G2_9BACT</name>
<gene>
    <name evidence="2" type="ORF">FHG12_07645</name>
</gene>
<proteinExistence type="predicted"/>
<evidence type="ECO:0000259" key="1">
    <source>
        <dbReference type="Pfam" id="PF24390"/>
    </source>
</evidence>
<dbReference type="Gene3D" id="3.40.50.2020">
    <property type="match status" value="1"/>
</dbReference>
<dbReference type="SUPFAM" id="SSF53271">
    <property type="entry name" value="PRTase-like"/>
    <property type="match status" value="1"/>
</dbReference>
<feature type="domain" description="PRTase-CE" evidence="1">
    <location>
        <begin position="143"/>
        <end position="285"/>
    </location>
</feature>
<dbReference type="InterPro" id="IPR056920">
    <property type="entry name" value="PRTase-CE"/>
</dbReference>
<dbReference type="KEGG" id="hyj:FHG12_07645"/>
<dbReference type="InterPro" id="IPR029057">
    <property type="entry name" value="PRTase-like"/>
</dbReference>
<organism evidence="2 3">
    <name type="scientific">Hymenobacter jejuensis</name>
    <dbReference type="NCBI Taxonomy" id="2502781"/>
    <lineage>
        <taxon>Bacteria</taxon>
        <taxon>Pseudomonadati</taxon>
        <taxon>Bacteroidota</taxon>
        <taxon>Cytophagia</taxon>
        <taxon>Cytophagales</taxon>
        <taxon>Hymenobacteraceae</taxon>
        <taxon>Hymenobacter</taxon>
    </lineage>
</organism>
<protein>
    <recommendedName>
        <fullName evidence="1">PRTase-CE domain-containing protein</fullName>
    </recommendedName>
</protein>
<accession>A0A5B8A1G2</accession>
<dbReference type="OrthoDB" id="2084254at2"/>
<dbReference type="RefSeq" id="WP_139515170.1">
    <property type="nucleotide sequence ID" value="NZ_CP040896.1"/>
</dbReference>
<dbReference type="EMBL" id="CP040896">
    <property type="protein sequence ID" value="QDA59992.1"/>
    <property type="molecule type" value="Genomic_DNA"/>
</dbReference>
<evidence type="ECO:0000313" key="2">
    <source>
        <dbReference type="EMBL" id="QDA59992.1"/>
    </source>
</evidence>